<dbReference type="InterPro" id="IPR008979">
    <property type="entry name" value="Galactose-bd-like_sf"/>
</dbReference>
<dbReference type="FunFam" id="3.20.20.80:FF:000040">
    <property type="entry name" value="Beta-galactosidase A"/>
    <property type="match status" value="1"/>
</dbReference>
<dbReference type="InterPro" id="IPR031330">
    <property type="entry name" value="Gly_Hdrlase_35_cat"/>
</dbReference>
<dbReference type="FunFam" id="2.60.120.260:FF:000065">
    <property type="entry name" value="Beta-galactosidase A"/>
    <property type="match status" value="1"/>
</dbReference>
<sequence>MKPSTALVAALALPVCSAFGLTGHGGRPAQIVYEPEKRELLQDIVTWDNQSLFIHGERAMMFSGEFHPFRLPVPSLYLDIFQKIKALGFNMVSFYVDWALLEGKPGQFRADGVFSLEPFFEAATEAGIYLLARPGPYINAEVSGGGFPGWLQRIKGVLRTDAGDYLSSTDNYMAEICAIIAKHQITRGGPVVLFQPENEYSYGYNIPFPNGKYFQYVIDQARKAGIVVPMINNDVGPSGNYAPGSGVGAVDIYGHDSYPLGFDCANPTTWPPSRLPTNFRQLHVKQSPSTPFSLVEFQGGSFDPWGGYGSEKCSALINHEFERVFYKNNFAAGVTIFNLYMIFGGTNWGNLGHPGGYTSYDYGACIRENGVIDREKYSELKLEAQFLKVSPGYLVATPGGPTTDTYSTNKNITVTPLLAAANTGNFFVVRHTDYARTKPASYTLRLPTSAGTLAIPQSGGALTLNGRDSKIHVTDYPIGGGHVLLYSTAEVFTWKRFADRSVLVLYGGPGETHEFALPGDDHRVTRLEGDSYSLQAIDGVALVVKWEASPGRQVIQVDDLFVYMLDRNSAYNYWIPVLPKNGSAYGSSLMSPEAVIVNGGYLIRSASVNGSTLSLEADFNTSTTLEVIGAPKGVSQLHVNGKNLAYTKSSLGDWISTPDIAIPKLVVPDLSTLDWRRIDSLPEIQSGYDDSAWPLANHATSNNTAAPLKTPVSLYGSDYGFHTGTLVFRGHFTAGGSESRLRIRTAGGSAFASAVWLNGTFLGSFKNPAVADDTDSTYSVPALRRGEHYVLTVVVDTMGLNENFNSGFDTMKAPRGILDYALLSGNSSANATAATTTTTTIISPWKLTGNLGGEDYADTFRGPLNEGGLFFERQGYHLPAPPLDAFVRGSSPLAGLDGPGIAYYVAPLALDYPSDAYDIPLSFVFDKDQGGNQTTADYRATLFVNGFQYGKYASNIGPQTEFPVPEGILEYKGQNWIGLAVWALDKAGAKVPGLRLKVGTAVQTSRQKVDTVNGTPYVKRDHAY</sequence>
<dbReference type="Gene3D" id="2.60.120.260">
    <property type="entry name" value="Galactose-binding domain-like"/>
    <property type="match status" value="2"/>
</dbReference>
<proteinExistence type="inferred from homology"/>
<dbReference type="InterPro" id="IPR018954">
    <property type="entry name" value="Betagal_dom2"/>
</dbReference>
<feature type="domain" description="Beta-galactosidase" evidence="11">
    <location>
        <begin position="393"/>
        <end position="573"/>
    </location>
</feature>
<evidence type="ECO:0000259" key="11">
    <source>
        <dbReference type="SMART" id="SM01029"/>
    </source>
</evidence>
<comment type="similarity">
    <text evidence="2 9">Belongs to the glycosyl hydrolase 35 family.</text>
</comment>
<dbReference type="GO" id="GO:0004565">
    <property type="term" value="F:beta-galactosidase activity"/>
    <property type="evidence" value="ECO:0007669"/>
    <property type="project" value="UniProtKB-EC"/>
</dbReference>
<protein>
    <recommendedName>
        <fullName evidence="3 8">Beta-galactosidase</fullName>
        <ecNumber evidence="3 8">3.2.1.23</ecNumber>
    </recommendedName>
</protein>
<dbReference type="InterPro" id="IPR001944">
    <property type="entry name" value="Glycoside_Hdrlase_35"/>
</dbReference>
<dbReference type="SUPFAM" id="SSF51445">
    <property type="entry name" value="(Trans)glycosidases"/>
    <property type="match status" value="1"/>
</dbReference>
<evidence type="ECO:0000256" key="6">
    <source>
        <dbReference type="ARBA" id="ARBA00023180"/>
    </source>
</evidence>
<comment type="caution">
    <text evidence="12">The sequence shown here is derived from an EMBL/GenBank/DDBJ whole genome shotgun (WGS) entry which is preliminary data.</text>
</comment>
<keyword evidence="5 8" id="KW-0378">Hydrolase</keyword>
<evidence type="ECO:0000256" key="5">
    <source>
        <dbReference type="ARBA" id="ARBA00022801"/>
    </source>
</evidence>
<keyword evidence="7 8" id="KW-0326">Glycosidase</keyword>
<dbReference type="PRINTS" id="PR00742">
    <property type="entry name" value="GLHYDRLASE35"/>
</dbReference>
<dbReference type="EMBL" id="JAIZPD010000004">
    <property type="protein sequence ID" value="KAH0964050.1"/>
    <property type="molecule type" value="Genomic_DNA"/>
</dbReference>
<keyword evidence="13" id="KW-1185">Reference proteome</keyword>
<dbReference type="Gene3D" id="2.102.20.10">
    <property type="entry name" value="Beta-galactosidase, domain 2"/>
    <property type="match status" value="1"/>
</dbReference>
<dbReference type="RefSeq" id="XP_044721563.1">
    <property type="nucleotide sequence ID" value="XM_044862949.1"/>
</dbReference>
<evidence type="ECO:0000256" key="2">
    <source>
        <dbReference type="ARBA" id="ARBA00009809"/>
    </source>
</evidence>
<reference evidence="12" key="1">
    <citation type="submission" date="2021-09" db="EMBL/GenBank/DDBJ databases">
        <title>A high-quality genome of the endoparasitic fungus Hirsutella rhossiliensis with a comparison of Hirsutella genomes reveals transposable elements contributing to genome size variation.</title>
        <authorList>
            <person name="Lin R."/>
            <person name="Jiao Y."/>
            <person name="Sun X."/>
            <person name="Ling J."/>
            <person name="Xie B."/>
            <person name="Cheng X."/>
        </authorList>
    </citation>
    <scope>NUCLEOTIDE SEQUENCE</scope>
    <source>
        <strain evidence="12">HR02</strain>
    </source>
</reference>
<dbReference type="GO" id="GO:0005975">
    <property type="term" value="P:carbohydrate metabolic process"/>
    <property type="evidence" value="ECO:0007669"/>
    <property type="project" value="InterPro"/>
</dbReference>
<evidence type="ECO:0000313" key="13">
    <source>
        <dbReference type="Proteomes" id="UP000824596"/>
    </source>
</evidence>
<gene>
    <name evidence="12" type="ORF">HRG_04478</name>
</gene>
<dbReference type="Gene3D" id="3.20.20.80">
    <property type="entry name" value="Glycosidases"/>
    <property type="match status" value="1"/>
</dbReference>
<dbReference type="SUPFAM" id="SSF117100">
    <property type="entry name" value="Beta-galactosidase LacA, domain 3"/>
    <property type="match status" value="1"/>
</dbReference>
<organism evidence="12 13">
    <name type="scientific">Hirsutella rhossiliensis</name>
    <dbReference type="NCBI Taxonomy" id="111463"/>
    <lineage>
        <taxon>Eukaryota</taxon>
        <taxon>Fungi</taxon>
        <taxon>Dikarya</taxon>
        <taxon>Ascomycota</taxon>
        <taxon>Pezizomycotina</taxon>
        <taxon>Sordariomycetes</taxon>
        <taxon>Hypocreomycetidae</taxon>
        <taxon>Hypocreales</taxon>
        <taxon>Ophiocordycipitaceae</taxon>
        <taxon>Hirsutella</taxon>
    </lineage>
</organism>
<dbReference type="SUPFAM" id="SSF51011">
    <property type="entry name" value="Glycosyl hydrolase domain"/>
    <property type="match status" value="1"/>
</dbReference>
<dbReference type="Pfam" id="PF10435">
    <property type="entry name" value="BetaGal_dom2"/>
    <property type="match status" value="1"/>
</dbReference>
<dbReference type="Pfam" id="PF01301">
    <property type="entry name" value="Glyco_hydro_35"/>
    <property type="match status" value="1"/>
</dbReference>
<evidence type="ECO:0000256" key="10">
    <source>
        <dbReference type="SAM" id="SignalP"/>
    </source>
</evidence>
<dbReference type="SUPFAM" id="SSF49785">
    <property type="entry name" value="Galactose-binding domain-like"/>
    <property type="match status" value="2"/>
</dbReference>
<dbReference type="InterPro" id="IPR025300">
    <property type="entry name" value="BetaGal_jelly_roll_dom"/>
</dbReference>
<dbReference type="Pfam" id="PF13364">
    <property type="entry name" value="BetaGal_ABD2"/>
    <property type="match status" value="2"/>
</dbReference>
<dbReference type="EC" id="3.2.1.23" evidence="3 8"/>
<dbReference type="InterPro" id="IPR017853">
    <property type="entry name" value="GH"/>
</dbReference>
<dbReference type="PANTHER" id="PTHR23421">
    <property type="entry name" value="BETA-GALACTOSIDASE RELATED"/>
    <property type="match status" value="1"/>
</dbReference>
<dbReference type="Proteomes" id="UP000824596">
    <property type="component" value="Unassembled WGS sequence"/>
</dbReference>
<dbReference type="Gene3D" id="2.60.390.10">
    <property type="entry name" value="Beta-galactosidase, domain 3"/>
    <property type="match status" value="1"/>
</dbReference>
<dbReference type="InterPro" id="IPR037110">
    <property type="entry name" value="Betagal_dom2_sf"/>
</dbReference>
<evidence type="ECO:0000256" key="4">
    <source>
        <dbReference type="ARBA" id="ARBA00022729"/>
    </source>
</evidence>
<evidence type="ECO:0000256" key="8">
    <source>
        <dbReference type="RuleBase" id="RU000675"/>
    </source>
</evidence>
<evidence type="ECO:0000313" key="12">
    <source>
        <dbReference type="EMBL" id="KAH0964050.1"/>
    </source>
</evidence>
<dbReference type="Pfam" id="PF13363">
    <property type="entry name" value="BetaGal_dom3"/>
    <property type="match status" value="1"/>
</dbReference>
<dbReference type="OrthoDB" id="1657402at2759"/>
<dbReference type="GeneID" id="68353607"/>
<dbReference type="AlphaFoldDB" id="A0A9P8MZD2"/>
<accession>A0A9P8MZD2</accession>
<dbReference type="FunFam" id="2.102.20.10:FF:000001">
    <property type="entry name" value="Beta-galactosidase A"/>
    <property type="match status" value="1"/>
</dbReference>
<evidence type="ECO:0000256" key="1">
    <source>
        <dbReference type="ARBA" id="ARBA00001412"/>
    </source>
</evidence>
<keyword evidence="6" id="KW-0325">Glycoprotein</keyword>
<feature type="chain" id="PRO_5040377592" description="Beta-galactosidase" evidence="10">
    <location>
        <begin position="19"/>
        <end position="1024"/>
    </location>
</feature>
<evidence type="ECO:0000256" key="7">
    <source>
        <dbReference type="ARBA" id="ARBA00023295"/>
    </source>
</evidence>
<feature type="signal peptide" evidence="10">
    <location>
        <begin position="1"/>
        <end position="18"/>
    </location>
</feature>
<evidence type="ECO:0000256" key="3">
    <source>
        <dbReference type="ARBA" id="ARBA00012756"/>
    </source>
</evidence>
<dbReference type="InterPro" id="IPR025972">
    <property type="entry name" value="BetaGal_dom3"/>
</dbReference>
<dbReference type="PROSITE" id="PS01182">
    <property type="entry name" value="GLYCOSYL_HYDROL_F35"/>
    <property type="match status" value="1"/>
</dbReference>
<comment type="catalytic activity">
    <reaction evidence="1 8">
        <text>Hydrolysis of terminal non-reducing beta-D-galactose residues in beta-D-galactosides.</text>
        <dbReference type="EC" id="3.2.1.23"/>
    </reaction>
</comment>
<dbReference type="SMART" id="SM01029">
    <property type="entry name" value="BetaGal_dom2"/>
    <property type="match status" value="1"/>
</dbReference>
<dbReference type="InterPro" id="IPR019801">
    <property type="entry name" value="Glyco_hydro_35_CS"/>
</dbReference>
<keyword evidence="4 10" id="KW-0732">Signal</keyword>
<dbReference type="InterPro" id="IPR036833">
    <property type="entry name" value="BetaGal_dom3_sf"/>
</dbReference>
<evidence type="ECO:0000256" key="9">
    <source>
        <dbReference type="RuleBase" id="RU003679"/>
    </source>
</evidence>
<name>A0A9P8MZD2_9HYPO</name>